<proteinExistence type="inferred from homology"/>
<dbReference type="Pfam" id="PF01135">
    <property type="entry name" value="PCMT"/>
    <property type="match status" value="1"/>
</dbReference>
<sequence length="230" mass="25128">MTTHAPASLERLRFNMIEQQIRPWDVLDLDILDQLAVMRREDYVPEAHRALAFFDMEIPLDGSGVGSLPGQTMLSPRVEARTLQDLHVQKHESVLEIGTGSGFMAALLAYRAASVLSLEIDPTLAARAAQTLARNGVTNVEVRNADGATPLPSGPSFDVIVLSGSVARIPQNLLGSLKIGGRLAAIVGDEPMMRATFVTRVSESKWDTLQPWDTVAPRLLGFPETPRFNF</sequence>
<evidence type="ECO:0000313" key="5">
    <source>
        <dbReference type="Proteomes" id="UP001226867"/>
    </source>
</evidence>
<dbReference type="CDD" id="cd02440">
    <property type="entry name" value="AdoMet_MTases"/>
    <property type="match status" value="1"/>
</dbReference>
<evidence type="ECO:0000256" key="3">
    <source>
        <dbReference type="ARBA" id="ARBA00030757"/>
    </source>
</evidence>
<accession>A0ABT9S6Q9</accession>
<comment type="similarity">
    <text evidence="1">Belongs to the methyltransferase superfamily. L-isoaspartyl/D-aspartyl protein methyltransferase family.</text>
</comment>
<dbReference type="Proteomes" id="UP001226867">
    <property type="component" value="Unassembled WGS sequence"/>
</dbReference>
<dbReference type="PANTHER" id="PTHR11579:SF18">
    <property type="entry name" value="PROTEIN-L-ISOASPARTATE O-METHYLTRANSFERASE"/>
    <property type="match status" value="1"/>
</dbReference>
<dbReference type="InterPro" id="IPR029063">
    <property type="entry name" value="SAM-dependent_MTases_sf"/>
</dbReference>
<keyword evidence="5" id="KW-1185">Reference proteome</keyword>
<organism evidence="4 5">
    <name type="scientific">Variovorax ginsengisoli</name>
    <dbReference type="NCBI Taxonomy" id="363844"/>
    <lineage>
        <taxon>Bacteria</taxon>
        <taxon>Pseudomonadati</taxon>
        <taxon>Pseudomonadota</taxon>
        <taxon>Betaproteobacteria</taxon>
        <taxon>Burkholderiales</taxon>
        <taxon>Comamonadaceae</taxon>
        <taxon>Variovorax</taxon>
    </lineage>
</organism>
<reference evidence="4 5" key="1">
    <citation type="submission" date="2023-07" db="EMBL/GenBank/DDBJ databases">
        <title>Sorghum-associated microbial communities from plants grown in Nebraska, USA.</title>
        <authorList>
            <person name="Schachtman D."/>
        </authorList>
    </citation>
    <scope>NUCLEOTIDE SEQUENCE [LARGE SCALE GENOMIC DNA]</scope>
    <source>
        <strain evidence="4 5">DS1607</strain>
    </source>
</reference>
<gene>
    <name evidence="4" type="ORF">J2W36_002296</name>
</gene>
<keyword evidence="4" id="KW-0489">Methyltransferase</keyword>
<dbReference type="EMBL" id="JAUSRO010000006">
    <property type="protein sequence ID" value="MDP9900045.1"/>
    <property type="molecule type" value="Genomic_DNA"/>
</dbReference>
<evidence type="ECO:0000256" key="2">
    <source>
        <dbReference type="ARBA" id="ARBA00013346"/>
    </source>
</evidence>
<dbReference type="InterPro" id="IPR000682">
    <property type="entry name" value="PCMT"/>
</dbReference>
<dbReference type="GO" id="GO:0004719">
    <property type="term" value="F:protein-L-isoaspartate (D-aspartate) O-methyltransferase activity"/>
    <property type="evidence" value="ECO:0007669"/>
    <property type="project" value="UniProtKB-EC"/>
</dbReference>
<evidence type="ECO:0000313" key="4">
    <source>
        <dbReference type="EMBL" id="MDP9900045.1"/>
    </source>
</evidence>
<name>A0ABT9S6Q9_9BURK</name>
<keyword evidence="4" id="KW-0808">Transferase</keyword>
<protein>
    <recommendedName>
        <fullName evidence="2">Protein-L-isoaspartate O-methyltransferase</fullName>
    </recommendedName>
    <alternativeName>
        <fullName evidence="3">Protein L-isoaspartyl methyltransferase</fullName>
    </alternativeName>
</protein>
<comment type="caution">
    <text evidence="4">The sequence shown here is derived from an EMBL/GenBank/DDBJ whole genome shotgun (WGS) entry which is preliminary data.</text>
</comment>
<evidence type="ECO:0000256" key="1">
    <source>
        <dbReference type="ARBA" id="ARBA00005369"/>
    </source>
</evidence>
<dbReference type="SUPFAM" id="SSF53335">
    <property type="entry name" value="S-adenosyl-L-methionine-dependent methyltransferases"/>
    <property type="match status" value="1"/>
</dbReference>
<dbReference type="PANTHER" id="PTHR11579">
    <property type="entry name" value="PROTEIN-L-ISOASPARTATE O-METHYLTRANSFERASE"/>
    <property type="match status" value="1"/>
</dbReference>
<dbReference type="GO" id="GO:0032259">
    <property type="term" value="P:methylation"/>
    <property type="evidence" value="ECO:0007669"/>
    <property type="project" value="UniProtKB-KW"/>
</dbReference>
<dbReference type="Gene3D" id="3.40.50.150">
    <property type="entry name" value="Vaccinia Virus protein VP39"/>
    <property type="match status" value="1"/>
</dbReference>
<dbReference type="RefSeq" id="WP_307689850.1">
    <property type="nucleotide sequence ID" value="NZ_JAUSRO010000006.1"/>
</dbReference>